<protein>
    <submittedName>
        <fullName evidence="2">Coat protein</fullName>
    </submittedName>
</protein>
<keyword evidence="2" id="KW-0167">Capsid protein</keyword>
<dbReference type="EMBL" id="KX792980">
    <property type="protein sequence ID" value="AQY59902.1"/>
    <property type="molecule type" value="Genomic_RNA"/>
</dbReference>
<sequence>MSSSNQRKQSRKNRGSRPRGQTQVLPTTKGSVRQGTSRDLGSFSFSTRRRELWFSFDPSSGSGTRHFVALDYPLWFSRVASLYEHYRLDHVRLHFISGYPATASGSYTVGFNAVQGDALDLTPAGIAQEQGAKHAWIAENTTVEIPGRVFTGTPTRRPTSTNASWSFEVAWAGETSEQGTITCWIEYAATFFTPQTRPESGERLFCTADLANGQTTAGGTERGLAFLTSQSADTTTEKATFVLTFPPGWGAEITVQDIPTGAELEVRDQATNRVALIGPSTDERSPTGLLQWLGGAVSGTGASVMPMAYSEGGALVPYTNSTVRPAGQVLVLVSALGEVRARSFTVTLHVGSAQPATMVARIITGLELERYANSAFGY</sequence>
<organism evidence="2">
    <name type="scientific">Statovirus B1</name>
    <dbReference type="NCBI Taxonomy" id="1964821"/>
    <lineage>
        <taxon>Viruses</taxon>
        <taxon>Statovirus</taxon>
    </lineage>
</organism>
<feature type="compositionally biased region" description="Polar residues" evidence="1">
    <location>
        <begin position="19"/>
        <end position="41"/>
    </location>
</feature>
<feature type="compositionally biased region" description="Basic residues" evidence="1">
    <location>
        <begin position="8"/>
        <end position="17"/>
    </location>
</feature>
<evidence type="ECO:0000256" key="1">
    <source>
        <dbReference type="SAM" id="MobiDB-lite"/>
    </source>
</evidence>
<proteinExistence type="predicted"/>
<dbReference type="SUPFAM" id="SSF88633">
    <property type="entry name" value="Positive stranded ssRNA viruses"/>
    <property type="match status" value="1"/>
</dbReference>
<dbReference type="InterPro" id="IPR029053">
    <property type="entry name" value="Viral_coat"/>
</dbReference>
<feature type="region of interest" description="Disordered" evidence="1">
    <location>
        <begin position="1"/>
        <end position="41"/>
    </location>
</feature>
<dbReference type="Gene3D" id="2.60.120.20">
    <property type="match status" value="1"/>
</dbReference>
<reference evidence="2" key="1">
    <citation type="journal article" date="2017" name="Virology">
        <title>Statoviruses, A novel taxon of RNA viruses present in the gastrointestinal tracts of diverse mammals.</title>
        <authorList>
            <person name="Janowski A.B."/>
            <person name="Krishnamurthy S.R."/>
            <person name="Lim E.S."/>
            <person name="Zhao G."/>
            <person name="Brenchley J.M."/>
            <person name="Barouch D.H."/>
            <person name="Thakwalakwa C."/>
            <person name="Manary M.J."/>
            <person name="Holtz L.R."/>
            <person name="Wang D."/>
        </authorList>
    </citation>
    <scope>NUCLEOTIDE SEQUENCE</scope>
</reference>
<dbReference type="GO" id="GO:0019028">
    <property type="term" value="C:viral capsid"/>
    <property type="evidence" value="ECO:0007669"/>
    <property type="project" value="UniProtKB-KW"/>
</dbReference>
<keyword evidence="2" id="KW-0946">Virion</keyword>
<evidence type="ECO:0000313" key="2">
    <source>
        <dbReference type="EMBL" id="AQY59902.1"/>
    </source>
</evidence>
<accession>A0A1U9WUK4</accession>
<name>A0A1U9WUK4_9VIRU</name>